<evidence type="ECO:0008006" key="4">
    <source>
        <dbReference type="Google" id="ProtNLM"/>
    </source>
</evidence>
<dbReference type="RefSeq" id="WP_379782120.1">
    <property type="nucleotide sequence ID" value="NZ_JBHSWW010000177.1"/>
</dbReference>
<dbReference type="EMBL" id="JBHSWW010000177">
    <property type="protein sequence ID" value="MFC6754007.1"/>
    <property type="molecule type" value="Genomic_DNA"/>
</dbReference>
<keyword evidence="1" id="KW-0812">Transmembrane</keyword>
<evidence type="ECO:0000313" key="3">
    <source>
        <dbReference type="Proteomes" id="UP001596442"/>
    </source>
</evidence>
<accession>A0ABD5SGA6</accession>
<feature type="transmembrane region" description="Helical" evidence="1">
    <location>
        <begin position="138"/>
        <end position="160"/>
    </location>
</feature>
<feature type="transmembrane region" description="Helical" evidence="1">
    <location>
        <begin position="97"/>
        <end position="117"/>
    </location>
</feature>
<gene>
    <name evidence="2" type="ORF">ACFQEU_11130</name>
</gene>
<keyword evidence="1" id="KW-1133">Transmembrane helix</keyword>
<feature type="transmembrane region" description="Helical" evidence="1">
    <location>
        <begin position="166"/>
        <end position="190"/>
    </location>
</feature>
<organism evidence="2 3">
    <name type="scientific">Halorubrum tibetense</name>
    <dbReference type="NCBI Taxonomy" id="175631"/>
    <lineage>
        <taxon>Archaea</taxon>
        <taxon>Methanobacteriati</taxon>
        <taxon>Methanobacteriota</taxon>
        <taxon>Stenosarchaea group</taxon>
        <taxon>Halobacteria</taxon>
        <taxon>Halobacteriales</taxon>
        <taxon>Haloferacaceae</taxon>
        <taxon>Halorubrum</taxon>
    </lineage>
</organism>
<name>A0ABD5SGA6_9EURY</name>
<dbReference type="AlphaFoldDB" id="A0ABD5SGA6"/>
<evidence type="ECO:0000313" key="2">
    <source>
        <dbReference type="EMBL" id="MFC6754007.1"/>
    </source>
</evidence>
<keyword evidence="1" id="KW-0472">Membrane</keyword>
<feature type="transmembrane region" description="Helical" evidence="1">
    <location>
        <begin position="240"/>
        <end position="260"/>
    </location>
</feature>
<reference evidence="2 3" key="1">
    <citation type="journal article" date="2019" name="Int. J. Syst. Evol. Microbiol.">
        <title>The Global Catalogue of Microorganisms (GCM) 10K type strain sequencing project: providing services to taxonomists for standard genome sequencing and annotation.</title>
        <authorList>
            <consortium name="The Broad Institute Genomics Platform"/>
            <consortium name="The Broad Institute Genome Sequencing Center for Infectious Disease"/>
            <person name="Wu L."/>
            <person name="Ma J."/>
        </authorList>
    </citation>
    <scope>NUCLEOTIDE SEQUENCE [LARGE SCALE GENOMIC DNA]</scope>
    <source>
        <strain evidence="2 3">CGMCC 1.3239</strain>
    </source>
</reference>
<protein>
    <recommendedName>
        <fullName evidence="4">DUF4013 domain-containing protein</fullName>
    </recommendedName>
</protein>
<comment type="caution">
    <text evidence="2">The sequence shown here is derived from an EMBL/GenBank/DDBJ whole genome shotgun (WGS) entry which is preliminary data.</text>
</comment>
<dbReference type="Proteomes" id="UP001596442">
    <property type="component" value="Unassembled WGS sequence"/>
</dbReference>
<proteinExistence type="predicted"/>
<feature type="transmembrane region" description="Helical" evidence="1">
    <location>
        <begin position="211"/>
        <end position="234"/>
    </location>
</feature>
<keyword evidence="3" id="KW-1185">Reference proteome</keyword>
<sequence>MVQPSDDPSSDGSRPRGLLFDRTLTHVERLLPLALVPLVTALLNVDDLTATGGTDTLVSVRASFPVYRYDLWSIVESPGDGSTLASVPLDSVGPLALVPPLLGVYVVVSGLLSAGYFGSIAAGIETGRFDFGTNVRRFGVRLIVLEAVVVAGVFLALVPLVAVPPLFALAVLALLVLSYLFFPTVYVLVLEDRGIGSAARRAYGLVKRHQPVWFFLALLAVTALCSVPLSMLTYLGPVPAVIAAVVAAPIALAFNVATALKVDEMAAIDTTT</sequence>
<evidence type="ECO:0000256" key="1">
    <source>
        <dbReference type="SAM" id="Phobius"/>
    </source>
</evidence>